<feature type="region of interest" description="Disordered" evidence="1">
    <location>
        <begin position="1"/>
        <end position="62"/>
    </location>
</feature>
<dbReference type="STRING" id="27349.A0A0L6UMI2"/>
<gene>
    <name evidence="2" type="ORF">VP01_4828g3</name>
</gene>
<sequence>MIASLAKEVHSLKSTSNPPPNKAKKKPVAAKNSTPKQTTSQAQKSPQKIQHSQPKTTTRSQNLNQGILKVFKAPSTQHHPKQMTTGDFPPEFTSTKVNSLQSFPVLKSVYSFCFLECTVCSHQYFVGPFNTRCTAWQTQSPLLINTNEVQLFKKSQAGSIKFRRKRIHFHFKQNLLNCQQLTCSMLQPSCHPNSTFLNIEVGVTTEASREFLHVNCRQLSICVFAVLGSDNIHYAKGLMVCLGLHVWCPNLEEDLVLLYNATVELI</sequence>
<accession>A0A0L6UMI2</accession>
<dbReference type="EMBL" id="LAVV01009974">
    <property type="protein sequence ID" value="KNZ49726.1"/>
    <property type="molecule type" value="Genomic_DNA"/>
</dbReference>
<name>A0A0L6UMI2_9BASI</name>
<evidence type="ECO:0000256" key="1">
    <source>
        <dbReference type="SAM" id="MobiDB-lite"/>
    </source>
</evidence>
<reference evidence="2 3" key="1">
    <citation type="submission" date="2015-08" db="EMBL/GenBank/DDBJ databases">
        <title>Next Generation Sequencing and Analysis of the Genome of Puccinia sorghi L Schw, the Causal Agent of Maize Common Rust.</title>
        <authorList>
            <person name="Rochi L."/>
            <person name="Burguener G."/>
            <person name="Darino M."/>
            <person name="Turjanski A."/>
            <person name="Kreff E."/>
            <person name="Dieguez M.J."/>
            <person name="Sacco F."/>
        </authorList>
    </citation>
    <scope>NUCLEOTIDE SEQUENCE [LARGE SCALE GENOMIC DNA]</scope>
    <source>
        <strain evidence="2 3">RO10H11247</strain>
    </source>
</reference>
<keyword evidence="3" id="KW-1185">Reference proteome</keyword>
<dbReference type="AlphaFoldDB" id="A0A0L6UMI2"/>
<dbReference type="VEuPathDB" id="FungiDB:VP01_4828g3"/>
<protein>
    <submittedName>
        <fullName evidence="2">Uncharacterized protein</fullName>
    </submittedName>
</protein>
<organism evidence="2 3">
    <name type="scientific">Puccinia sorghi</name>
    <dbReference type="NCBI Taxonomy" id="27349"/>
    <lineage>
        <taxon>Eukaryota</taxon>
        <taxon>Fungi</taxon>
        <taxon>Dikarya</taxon>
        <taxon>Basidiomycota</taxon>
        <taxon>Pucciniomycotina</taxon>
        <taxon>Pucciniomycetes</taxon>
        <taxon>Pucciniales</taxon>
        <taxon>Pucciniaceae</taxon>
        <taxon>Puccinia</taxon>
    </lineage>
</organism>
<evidence type="ECO:0000313" key="2">
    <source>
        <dbReference type="EMBL" id="KNZ49726.1"/>
    </source>
</evidence>
<evidence type="ECO:0000313" key="3">
    <source>
        <dbReference type="Proteomes" id="UP000037035"/>
    </source>
</evidence>
<comment type="caution">
    <text evidence="2">The sequence shown here is derived from an EMBL/GenBank/DDBJ whole genome shotgun (WGS) entry which is preliminary data.</text>
</comment>
<dbReference type="Proteomes" id="UP000037035">
    <property type="component" value="Unassembled WGS sequence"/>
</dbReference>
<feature type="compositionally biased region" description="Polar residues" evidence="1">
    <location>
        <begin position="34"/>
        <end position="62"/>
    </location>
</feature>
<proteinExistence type="predicted"/>
<dbReference type="OrthoDB" id="3254880at2759"/>